<comment type="caution">
    <text evidence="2">The sequence shown here is derived from an EMBL/GenBank/DDBJ whole genome shotgun (WGS) entry which is preliminary data.</text>
</comment>
<evidence type="ECO:0000313" key="3">
    <source>
        <dbReference type="Proteomes" id="UP000460272"/>
    </source>
</evidence>
<feature type="compositionally biased region" description="Basic and acidic residues" evidence="1">
    <location>
        <begin position="10"/>
        <end position="51"/>
    </location>
</feature>
<dbReference type="EMBL" id="RPFW01000002">
    <property type="protein sequence ID" value="TVZ05394.1"/>
    <property type="molecule type" value="Genomic_DNA"/>
</dbReference>
<dbReference type="OrthoDB" id="1649389at2"/>
<dbReference type="Gene3D" id="3.40.50.300">
    <property type="entry name" value="P-loop containing nucleotide triphosphate hydrolases"/>
    <property type="match status" value="1"/>
</dbReference>
<dbReference type="SUPFAM" id="SSF52540">
    <property type="entry name" value="P-loop containing nucleoside triphosphate hydrolases"/>
    <property type="match status" value="1"/>
</dbReference>
<proteinExistence type="predicted"/>
<evidence type="ECO:0000313" key="2">
    <source>
        <dbReference type="EMBL" id="TVZ05394.1"/>
    </source>
</evidence>
<evidence type="ECO:0000256" key="1">
    <source>
        <dbReference type="SAM" id="MobiDB-lite"/>
    </source>
</evidence>
<dbReference type="Pfam" id="PF13671">
    <property type="entry name" value="AAA_33"/>
    <property type="match status" value="1"/>
</dbReference>
<keyword evidence="3" id="KW-1185">Reference proteome</keyword>
<reference evidence="2 3" key="1">
    <citation type="submission" date="2018-11" db="EMBL/GenBank/DDBJ databases">
        <title>Trebonia kvetii gen.nov., sp.nov., a novel acidophilic actinobacterium, and proposal of the new actinobacterial family Treboniaceae fam. nov.</title>
        <authorList>
            <person name="Rapoport D."/>
            <person name="Sagova-Mareckova M."/>
            <person name="Sedlacek I."/>
            <person name="Provaznik J."/>
            <person name="Kralova S."/>
            <person name="Pavlinic D."/>
            <person name="Benes V."/>
            <person name="Kopecky J."/>
        </authorList>
    </citation>
    <scope>NUCLEOTIDE SEQUENCE [LARGE SCALE GENOMIC DNA]</scope>
    <source>
        <strain evidence="2 3">15Tr583</strain>
    </source>
</reference>
<name>A0A6P2C1Z5_9ACTN</name>
<accession>A0A6P2C1Z5</accession>
<dbReference type="AlphaFoldDB" id="A0A6P2C1Z5"/>
<organism evidence="2 3">
    <name type="scientific">Trebonia kvetii</name>
    <dbReference type="NCBI Taxonomy" id="2480626"/>
    <lineage>
        <taxon>Bacteria</taxon>
        <taxon>Bacillati</taxon>
        <taxon>Actinomycetota</taxon>
        <taxon>Actinomycetes</taxon>
        <taxon>Streptosporangiales</taxon>
        <taxon>Treboniaceae</taxon>
        <taxon>Trebonia</taxon>
    </lineage>
</organism>
<protein>
    <recommendedName>
        <fullName evidence="4">Phosphotransferase</fullName>
    </recommendedName>
</protein>
<feature type="region of interest" description="Disordered" evidence="1">
    <location>
        <begin position="1"/>
        <end position="66"/>
    </location>
</feature>
<evidence type="ECO:0008006" key="4">
    <source>
        <dbReference type="Google" id="ProtNLM"/>
    </source>
</evidence>
<gene>
    <name evidence="2" type="ORF">EAS64_12615</name>
</gene>
<dbReference type="Proteomes" id="UP000460272">
    <property type="component" value="Unassembled WGS sequence"/>
</dbReference>
<dbReference type="InterPro" id="IPR027417">
    <property type="entry name" value="P-loop_NTPase"/>
</dbReference>
<sequence>MGHLVVRQRHVAEAVRPGDHEGDEHRVRQDRHGPAARGHEHHLEGLHERAGRPPRRGRAAQPGQQHRVLGHPGAVAEVAHRRAPCRVSRGTAYGGNIALFVISGVPAAGKTTVGRLLASRLPRAVCVPGDTIRAMVVSGRMDMVSGAGEAELAQLLLRYRSALAVAAVYLEAGFDAVVEDVIIGPVLHEFLALVPVPELHLVFLDPDATALADRDKNRTKTAYSDERWDVHELRGVLRGHTSRLGLWLDSTRLTAEQTVDEILADPGASLVRTGQPGALVDPCQG</sequence>